<name>A0ABD1P735_9LAMI</name>
<dbReference type="EMBL" id="JBFOLJ010000025">
    <property type="protein sequence ID" value="KAL2458934.1"/>
    <property type="molecule type" value="Genomic_DNA"/>
</dbReference>
<dbReference type="Pfam" id="PF14290">
    <property type="entry name" value="SDH5_plant"/>
    <property type="match status" value="1"/>
</dbReference>
<dbReference type="InterPro" id="IPR011009">
    <property type="entry name" value="Kinase-like_dom_sf"/>
</dbReference>
<dbReference type="SUPFAM" id="SSF111352">
    <property type="entry name" value="Ammonium transporter"/>
    <property type="match status" value="1"/>
</dbReference>
<sequence length="506" mass="56637">MDSLHCKATDLIPLLGSATNATAAANCICHRFDTVFTKLSKATYAINNTYLLFSAYLVFAIQLGFAMLCAGSVRAKNTMNIMLTYVIDAAAADVFQAEDEGEIEPMISIGDYLKAVEEEELLKHGKGGSGDTIITAKDIILATGFVLFVPKGIEVDDYKIEPWELDFKNNAEITKGTFRIASWRGTEVPVKTFWEGFADEDKLKDNTSILNRRRRYDLTILTYSTVFEARDLESGKIIALKKVRFDNFEPESVCFMAQEIMILRRLDHPNINKVGGINYFPIIMQHISGGGILRIALMDYACLLLSFWKDDGVEKEDKSHRTCYSNPLAMCIGSTRSFSEDVAHMPVIEDPEIERAFKDLMATNWDELPTAVVHDVKKALSKNTDDKAAQEALTNVFRAAEAVEEFTGILMSLKMEMDDAIGMSGEDVKPMPEEYVKAMRTIFDRYAAYLDSFGPEEIYLKKKVENELGTKMIYLKMRCSGLDSEWGKVTVLGTSGISGSYVEQRA</sequence>
<evidence type="ECO:0000313" key="7">
    <source>
        <dbReference type="EMBL" id="KAL2458934.1"/>
    </source>
</evidence>
<protein>
    <submittedName>
        <fullName evidence="7">Succinate dehydrogenase subunit 5</fullName>
    </submittedName>
</protein>
<proteinExistence type="predicted"/>
<organism evidence="7 8">
    <name type="scientific">Forsythia ovata</name>
    <dbReference type="NCBI Taxonomy" id="205694"/>
    <lineage>
        <taxon>Eukaryota</taxon>
        <taxon>Viridiplantae</taxon>
        <taxon>Streptophyta</taxon>
        <taxon>Embryophyta</taxon>
        <taxon>Tracheophyta</taxon>
        <taxon>Spermatophyta</taxon>
        <taxon>Magnoliopsida</taxon>
        <taxon>eudicotyledons</taxon>
        <taxon>Gunneridae</taxon>
        <taxon>Pentapetalae</taxon>
        <taxon>asterids</taxon>
        <taxon>lamiids</taxon>
        <taxon>Lamiales</taxon>
        <taxon>Oleaceae</taxon>
        <taxon>Forsythieae</taxon>
        <taxon>Forsythia</taxon>
    </lineage>
</organism>
<keyword evidence="8" id="KW-1185">Reference proteome</keyword>
<dbReference type="InterPro" id="IPR025397">
    <property type="entry name" value="SDH5"/>
</dbReference>
<feature type="transmembrane region" description="Helical" evidence="5">
    <location>
        <begin position="50"/>
        <end position="73"/>
    </location>
</feature>
<evidence type="ECO:0000256" key="3">
    <source>
        <dbReference type="ARBA" id="ARBA00022989"/>
    </source>
</evidence>
<dbReference type="InterPro" id="IPR024041">
    <property type="entry name" value="NH4_transpt_AmtB-like_dom"/>
</dbReference>
<evidence type="ECO:0000313" key="8">
    <source>
        <dbReference type="Proteomes" id="UP001604277"/>
    </source>
</evidence>
<comment type="subcellular location">
    <subcellularLocation>
        <location evidence="1">Membrane</location>
        <topology evidence="1">Multi-pass membrane protein</topology>
    </subcellularLocation>
</comment>
<evidence type="ECO:0000259" key="6">
    <source>
        <dbReference type="Pfam" id="PF00909"/>
    </source>
</evidence>
<reference evidence="8" key="1">
    <citation type="submission" date="2024-07" db="EMBL/GenBank/DDBJ databases">
        <title>Two chromosome-level genome assemblies of Korean endemic species Abeliophyllum distichum and Forsythia ovata (Oleaceae).</title>
        <authorList>
            <person name="Jang H."/>
        </authorList>
    </citation>
    <scope>NUCLEOTIDE SEQUENCE [LARGE SCALE GENOMIC DNA]</scope>
</reference>
<dbReference type="Pfam" id="PF00909">
    <property type="entry name" value="Ammonium_transp"/>
    <property type="match status" value="1"/>
</dbReference>
<accession>A0ABD1P735</accession>
<evidence type="ECO:0000256" key="5">
    <source>
        <dbReference type="SAM" id="Phobius"/>
    </source>
</evidence>
<keyword evidence="2 5" id="KW-0812">Transmembrane</keyword>
<dbReference type="Gene3D" id="1.10.3430.10">
    <property type="entry name" value="Ammonium transporter AmtB like domains"/>
    <property type="match status" value="1"/>
</dbReference>
<evidence type="ECO:0000256" key="2">
    <source>
        <dbReference type="ARBA" id="ARBA00022692"/>
    </source>
</evidence>
<dbReference type="Proteomes" id="UP001604277">
    <property type="component" value="Unassembled WGS sequence"/>
</dbReference>
<dbReference type="InterPro" id="IPR029020">
    <property type="entry name" value="Ammonium/urea_transptr"/>
</dbReference>
<gene>
    <name evidence="7" type="ORF">Fot_55220</name>
</gene>
<dbReference type="AlphaFoldDB" id="A0ABD1P735"/>
<dbReference type="Gene3D" id="3.30.200.20">
    <property type="entry name" value="Phosphorylase Kinase, domain 1"/>
    <property type="match status" value="1"/>
</dbReference>
<dbReference type="GO" id="GO:0016020">
    <property type="term" value="C:membrane"/>
    <property type="evidence" value="ECO:0007669"/>
    <property type="project" value="UniProtKB-SubCell"/>
</dbReference>
<evidence type="ECO:0000256" key="4">
    <source>
        <dbReference type="ARBA" id="ARBA00023136"/>
    </source>
</evidence>
<comment type="caution">
    <text evidence="7">The sequence shown here is derived from an EMBL/GenBank/DDBJ whole genome shotgun (WGS) entry which is preliminary data.</text>
</comment>
<keyword evidence="4 5" id="KW-0472">Membrane</keyword>
<dbReference type="PANTHER" id="PTHR36139">
    <property type="entry name" value="SUCCINATE DEHYDROGENASE SUBUNIT 5, MITOCHONDRIAL"/>
    <property type="match status" value="1"/>
</dbReference>
<feature type="domain" description="Ammonium transporter AmtB-like" evidence="6">
    <location>
        <begin position="49"/>
        <end position="91"/>
    </location>
</feature>
<keyword evidence="3 5" id="KW-1133">Transmembrane helix</keyword>
<dbReference type="PANTHER" id="PTHR36139:SF1">
    <property type="entry name" value="SUCCINATE DEHYDROGENASE SUBUNIT 5, MITOCHONDRIAL"/>
    <property type="match status" value="1"/>
</dbReference>
<dbReference type="SUPFAM" id="SSF56112">
    <property type="entry name" value="Protein kinase-like (PK-like)"/>
    <property type="match status" value="1"/>
</dbReference>
<evidence type="ECO:0000256" key="1">
    <source>
        <dbReference type="ARBA" id="ARBA00004141"/>
    </source>
</evidence>